<dbReference type="RefSeq" id="WP_229879870.1">
    <property type="nucleotide sequence ID" value="NZ_BMWH01000019.1"/>
</dbReference>
<protein>
    <submittedName>
        <fullName evidence="2">Uncharacterized protein</fullName>
    </submittedName>
</protein>
<comment type="caution">
    <text evidence="2">The sequence shown here is derived from an EMBL/GenBank/DDBJ whole genome shotgun (WGS) entry which is preliminary data.</text>
</comment>
<organism evidence="2 3">
    <name type="scientific">Streptomyces echinoruber</name>
    <dbReference type="NCBI Taxonomy" id="68898"/>
    <lineage>
        <taxon>Bacteria</taxon>
        <taxon>Bacillati</taxon>
        <taxon>Actinomycetota</taxon>
        <taxon>Actinomycetes</taxon>
        <taxon>Kitasatosporales</taxon>
        <taxon>Streptomycetaceae</taxon>
        <taxon>Streptomyces</taxon>
    </lineage>
</organism>
<gene>
    <name evidence="2" type="ORF">GCM10010389_44690</name>
</gene>
<name>A0A918RHS7_9ACTN</name>
<feature type="compositionally biased region" description="Pro residues" evidence="1">
    <location>
        <begin position="22"/>
        <end position="42"/>
    </location>
</feature>
<proteinExistence type="predicted"/>
<evidence type="ECO:0000256" key="1">
    <source>
        <dbReference type="SAM" id="MobiDB-lite"/>
    </source>
</evidence>
<sequence length="62" mass="6325">MSDLLFRPGPPPAASPARSDGPPQPRPERPVPGPAVDGPPVPLLAGTGEDDPAESHIVRGID</sequence>
<dbReference type="EMBL" id="BMWH01000019">
    <property type="protein sequence ID" value="GHA00514.1"/>
    <property type="molecule type" value="Genomic_DNA"/>
</dbReference>
<feature type="region of interest" description="Disordered" evidence="1">
    <location>
        <begin position="1"/>
        <end position="62"/>
    </location>
</feature>
<keyword evidence="3" id="KW-1185">Reference proteome</keyword>
<accession>A0A918RHS7</accession>
<reference evidence="2" key="1">
    <citation type="journal article" date="2014" name="Int. J. Syst. Evol. Microbiol.">
        <title>Complete genome sequence of Corynebacterium casei LMG S-19264T (=DSM 44701T), isolated from a smear-ripened cheese.</title>
        <authorList>
            <consortium name="US DOE Joint Genome Institute (JGI-PGF)"/>
            <person name="Walter F."/>
            <person name="Albersmeier A."/>
            <person name="Kalinowski J."/>
            <person name="Ruckert C."/>
        </authorList>
    </citation>
    <scope>NUCLEOTIDE SEQUENCE</scope>
    <source>
        <strain evidence="2">JCM 5016</strain>
    </source>
</reference>
<dbReference type="Proteomes" id="UP000623010">
    <property type="component" value="Unassembled WGS sequence"/>
</dbReference>
<evidence type="ECO:0000313" key="2">
    <source>
        <dbReference type="EMBL" id="GHA00514.1"/>
    </source>
</evidence>
<feature type="compositionally biased region" description="Basic and acidic residues" evidence="1">
    <location>
        <begin position="53"/>
        <end position="62"/>
    </location>
</feature>
<evidence type="ECO:0000313" key="3">
    <source>
        <dbReference type="Proteomes" id="UP000623010"/>
    </source>
</evidence>
<dbReference type="AlphaFoldDB" id="A0A918RHS7"/>
<reference evidence="2" key="2">
    <citation type="submission" date="2020-09" db="EMBL/GenBank/DDBJ databases">
        <authorList>
            <person name="Sun Q."/>
            <person name="Ohkuma M."/>
        </authorList>
    </citation>
    <scope>NUCLEOTIDE SEQUENCE</scope>
    <source>
        <strain evidence="2">JCM 5016</strain>
    </source>
</reference>